<feature type="domain" description="Large ribosomal subunit protein bL25 L25" evidence="6">
    <location>
        <begin position="6"/>
        <end position="92"/>
    </location>
</feature>
<proteinExistence type="inferred from homology"/>
<keyword evidence="4 5" id="KW-0687">Ribonucleoprotein</keyword>
<dbReference type="SUPFAM" id="SSF50715">
    <property type="entry name" value="Ribosomal protein L25-like"/>
    <property type="match status" value="1"/>
</dbReference>
<dbReference type="PANTHER" id="PTHR33284">
    <property type="entry name" value="RIBOSOMAL PROTEIN L25/GLN-TRNA SYNTHETASE, ANTI-CODON-BINDING DOMAIN-CONTAINING PROTEIN"/>
    <property type="match status" value="1"/>
</dbReference>
<sequence length="203" mass="23381">MGLAVLKVQERELKKKNELKKLRKEGFIPAIIYAHNKKTKQIKLNRQEVDKTLNHYGVGSSVYLEMGNEIKHAIIKDIQRHTTKLNVLHIDLQELDANEKVRVKIPIHLVNKSAVESSTSVIQQQMTELEIQTYPKYLKQSIEVDVSNIKYGEPFIVSQLEIYNDPNIEVLNGAEEIVALLTESTKLEEKEDQDSDDLLKMLY</sequence>
<dbReference type="InterPro" id="IPR020056">
    <property type="entry name" value="Rbsml_bL25/Gln-tRNA_synth_N"/>
</dbReference>
<dbReference type="AlphaFoldDB" id="A0A5C0SIA4"/>
<dbReference type="Pfam" id="PF14693">
    <property type="entry name" value="Ribosomal_TL5_C"/>
    <property type="match status" value="1"/>
</dbReference>
<dbReference type="Gene3D" id="2.40.240.10">
    <property type="entry name" value="Ribosomal Protein L25, Chain P"/>
    <property type="match status" value="1"/>
</dbReference>
<dbReference type="Proteomes" id="UP000324646">
    <property type="component" value="Chromosome"/>
</dbReference>
<keyword evidence="2 5" id="KW-0694">RNA-binding</keyword>
<evidence type="ECO:0000259" key="7">
    <source>
        <dbReference type="Pfam" id="PF14693"/>
    </source>
</evidence>
<dbReference type="Pfam" id="PF01386">
    <property type="entry name" value="Ribosomal_L25p"/>
    <property type="match status" value="1"/>
</dbReference>
<dbReference type="KEGG" id="crs:FQB35_14645"/>
<dbReference type="GO" id="GO:0006412">
    <property type="term" value="P:translation"/>
    <property type="evidence" value="ECO:0007669"/>
    <property type="project" value="UniProtKB-UniRule"/>
</dbReference>
<dbReference type="HAMAP" id="MF_01334">
    <property type="entry name" value="Ribosomal_bL25_CTC"/>
    <property type="match status" value="1"/>
</dbReference>
<evidence type="ECO:0000313" key="9">
    <source>
        <dbReference type="Proteomes" id="UP000324646"/>
    </source>
</evidence>
<gene>
    <name evidence="5" type="primary">rplY</name>
    <name evidence="5" type="synonym">ctc</name>
    <name evidence="8" type="ORF">FQB35_14645</name>
</gene>
<evidence type="ECO:0000313" key="8">
    <source>
        <dbReference type="EMBL" id="QEK13407.1"/>
    </source>
</evidence>
<reference evidence="8 9" key="1">
    <citation type="submission" date="2019-07" db="EMBL/GenBank/DDBJ databases">
        <title>Complete genome of Crassaminicella thermophila SY095.</title>
        <authorList>
            <person name="Li X."/>
        </authorList>
    </citation>
    <scope>NUCLEOTIDE SEQUENCE [LARGE SCALE GENOMIC DNA]</scope>
    <source>
        <strain evidence="8 9">SY095</strain>
    </source>
</reference>
<name>A0A5C0SIA4_CRATE</name>
<comment type="subunit">
    <text evidence="5">Part of the 50S ribosomal subunit; part of the 5S rRNA/L5/L18/L25 subcomplex. Contacts the 5S rRNA. Binds to the 5S rRNA independently of L5 and L18.</text>
</comment>
<dbReference type="InterPro" id="IPR020057">
    <property type="entry name" value="Ribosomal_bL25_b-dom"/>
</dbReference>
<evidence type="ECO:0000259" key="6">
    <source>
        <dbReference type="Pfam" id="PF01386"/>
    </source>
</evidence>
<dbReference type="PANTHER" id="PTHR33284:SF1">
    <property type="entry name" value="RIBOSOMAL PROTEIN L25_GLN-TRNA SYNTHETASE, ANTI-CODON-BINDING DOMAIN-CONTAINING PROTEIN"/>
    <property type="match status" value="1"/>
</dbReference>
<dbReference type="InterPro" id="IPR001021">
    <property type="entry name" value="Ribosomal_bL25_long"/>
</dbReference>
<evidence type="ECO:0000256" key="5">
    <source>
        <dbReference type="HAMAP-Rule" id="MF_01334"/>
    </source>
</evidence>
<dbReference type="GO" id="GO:0003735">
    <property type="term" value="F:structural constituent of ribosome"/>
    <property type="evidence" value="ECO:0007669"/>
    <property type="project" value="InterPro"/>
</dbReference>
<keyword evidence="3 5" id="KW-0689">Ribosomal protein</keyword>
<evidence type="ECO:0000256" key="3">
    <source>
        <dbReference type="ARBA" id="ARBA00022980"/>
    </source>
</evidence>
<dbReference type="GO" id="GO:0008097">
    <property type="term" value="F:5S rRNA binding"/>
    <property type="evidence" value="ECO:0007669"/>
    <property type="project" value="InterPro"/>
</dbReference>
<evidence type="ECO:0000256" key="2">
    <source>
        <dbReference type="ARBA" id="ARBA00022884"/>
    </source>
</evidence>
<comment type="function">
    <text evidence="5">This is one of the proteins that binds to the 5S RNA in the ribosome where it forms part of the central protuberance.</text>
</comment>
<keyword evidence="1 5" id="KW-0699">rRNA-binding</keyword>
<evidence type="ECO:0000256" key="1">
    <source>
        <dbReference type="ARBA" id="ARBA00022730"/>
    </source>
</evidence>
<comment type="similarity">
    <text evidence="5">Belongs to the bacterial ribosomal protein bL25 family. CTC subfamily.</text>
</comment>
<dbReference type="InterPro" id="IPR029751">
    <property type="entry name" value="Ribosomal_L25_dom"/>
</dbReference>
<accession>A0A5C0SIA4</accession>
<dbReference type="InterPro" id="IPR020930">
    <property type="entry name" value="Ribosomal_uL5_bac-type"/>
</dbReference>
<protein>
    <recommendedName>
        <fullName evidence="5">Large ribosomal subunit protein bL25</fullName>
    </recommendedName>
    <alternativeName>
        <fullName evidence="5">General stress protein CTC</fullName>
    </alternativeName>
</protein>
<feature type="domain" description="Large ribosomal subunit protein bL25 beta" evidence="7">
    <location>
        <begin position="100"/>
        <end position="182"/>
    </location>
</feature>
<dbReference type="Gene3D" id="2.170.120.20">
    <property type="entry name" value="Ribosomal protein L25, beta domain"/>
    <property type="match status" value="1"/>
</dbReference>
<dbReference type="EMBL" id="CP042243">
    <property type="protein sequence ID" value="QEK13407.1"/>
    <property type="molecule type" value="Genomic_DNA"/>
</dbReference>
<dbReference type="OrthoDB" id="9790002at2"/>
<dbReference type="InterPro" id="IPR037121">
    <property type="entry name" value="Ribosomal_bL25_C"/>
</dbReference>
<dbReference type="InterPro" id="IPR011035">
    <property type="entry name" value="Ribosomal_bL25/Gln-tRNA_synth"/>
</dbReference>
<dbReference type="GO" id="GO:0022625">
    <property type="term" value="C:cytosolic large ribosomal subunit"/>
    <property type="evidence" value="ECO:0007669"/>
    <property type="project" value="TreeGrafter"/>
</dbReference>
<dbReference type="NCBIfam" id="TIGR00731">
    <property type="entry name" value="bL25_bact_ctc"/>
    <property type="match status" value="1"/>
</dbReference>
<dbReference type="CDD" id="cd00495">
    <property type="entry name" value="Ribosomal_L25_TL5_CTC"/>
    <property type="match status" value="1"/>
</dbReference>
<organism evidence="8 9">
    <name type="scientific">Crassaminicella thermophila</name>
    <dbReference type="NCBI Taxonomy" id="2599308"/>
    <lineage>
        <taxon>Bacteria</taxon>
        <taxon>Bacillati</taxon>
        <taxon>Bacillota</taxon>
        <taxon>Clostridia</taxon>
        <taxon>Eubacteriales</taxon>
        <taxon>Clostridiaceae</taxon>
        <taxon>Crassaminicella</taxon>
    </lineage>
</organism>
<keyword evidence="9" id="KW-1185">Reference proteome</keyword>
<dbReference type="RefSeq" id="WP_148810579.1">
    <property type="nucleotide sequence ID" value="NZ_CP042243.1"/>
</dbReference>
<evidence type="ECO:0000256" key="4">
    <source>
        <dbReference type="ARBA" id="ARBA00023274"/>
    </source>
</evidence>